<dbReference type="AlphaFoldDB" id="A0A432WBA5"/>
<keyword evidence="2" id="KW-1185">Reference proteome</keyword>
<dbReference type="Proteomes" id="UP000288405">
    <property type="component" value="Unassembled WGS sequence"/>
</dbReference>
<gene>
    <name evidence="1" type="ORF">CWE11_10765</name>
</gene>
<protein>
    <submittedName>
        <fullName evidence="1">Uncharacterized protein</fullName>
    </submittedName>
</protein>
<organism evidence="1 2">
    <name type="scientific">Aliidiomarina sanyensis</name>
    <dbReference type="NCBI Taxonomy" id="1249555"/>
    <lineage>
        <taxon>Bacteria</taxon>
        <taxon>Pseudomonadati</taxon>
        <taxon>Pseudomonadota</taxon>
        <taxon>Gammaproteobacteria</taxon>
        <taxon>Alteromonadales</taxon>
        <taxon>Idiomarinaceae</taxon>
        <taxon>Aliidiomarina</taxon>
    </lineage>
</organism>
<reference evidence="1 2" key="1">
    <citation type="journal article" date="2011" name="Front. Microbiol.">
        <title>Genomic signatures of strain selection and enhancement in Bacillus atrophaeus var. globigii, a historical biowarfare simulant.</title>
        <authorList>
            <person name="Gibbons H.S."/>
            <person name="Broomall S.M."/>
            <person name="McNew L.A."/>
            <person name="Daligault H."/>
            <person name="Chapman C."/>
            <person name="Bruce D."/>
            <person name="Karavis M."/>
            <person name="Krepps M."/>
            <person name="McGregor P.A."/>
            <person name="Hong C."/>
            <person name="Park K.H."/>
            <person name="Akmal A."/>
            <person name="Feldman A."/>
            <person name="Lin J.S."/>
            <person name="Chang W.E."/>
            <person name="Higgs B.W."/>
            <person name="Demirev P."/>
            <person name="Lindquist J."/>
            <person name="Liem A."/>
            <person name="Fochler E."/>
            <person name="Read T.D."/>
            <person name="Tapia R."/>
            <person name="Johnson S."/>
            <person name="Bishop-Lilly K.A."/>
            <person name="Detter C."/>
            <person name="Han C."/>
            <person name="Sozhamannan S."/>
            <person name="Rosenzweig C.N."/>
            <person name="Skowronski E.W."/>
        </authorList>
    </citation>
    <scope>NUCLEOTIDE SEQUENCE [LARGE SCALE GENOMIC DNA]</scope>
    <source>
        <strain evidence="1 2">GYP-17</strain>
    </source>
</reference>
<sequence length="82" mass="9329">MRKQAKAISERVSMIVPHDGCILQVPADVGPEEAQQLSAELHRIWPNRNFLLVAGNIRQLSEEEMNKQGWYRQPHAGAEHSE</sequence>
<accession>A0A432WBA5</accession>
<comment type="caution">
    <text evidence="1">The sequence shown here is derived from an EMBL/GenBank/DDBJ whole genome shotgun (WGS) entry which is preliminary data.</text>
</comment>
<dbReference type="EMBL" id="PIPM01000016">
    <property type="protein sequence ID" value="RUO28182.1"/>
    <property type="molecule type" value="Genomic_DNA"/>
</dbReference>
<evidence type="ECO:0000313" key="2">
    <source>
        <dbReference type="Proteomes" id="UP000288405"/>
    </source>
</evidence>
<evidence type="ECO:0000313" key="1">
    <source>
        <dbReference type="EMBL" id="RUO28182.1"/>
    </source>
</evidence>
<proteinExistence type="predicted"/>
<name>A0A432WBA5_9GAMM</name>